<feature type="region of interest" description="Disordered" evidence="1">
    <location>
        <begin position="238"/>
        <end position="271"/>
    </location>
</feature>
<dbReference type="Proteomes" id="UP000483820">
    <property type="component" value="Chromosome II"/>
</dbReference>
<feature type="compositionally biased region" description="Pro residues" evidence="1">
    <location>
        <begin position="249"/>
        <end position="270"/>
    </location>
</feature>
<name>A0A6A5HGI4_CAERE</name>
<accession>A0A6A5HGI4</accession>
<dbReference type="RefSeq" id="XP_053589536.1">
    <property type="nucleotide sequence ID" value="XM_053725342.1"/>
</dbReference>
<dbReference type="KEGG" id="crq:GCK72_005797"/>
<sequence>MKFIPVSFATALARSVFPHPGGPQRRIPCGRLSIPSAAKSSARLIGYRILHSNCFLTSTNAPISSHETSGTVAKPSRLAAGWIADKARSKSSNEMRSPPLNADKAEGSSSPCNHARTLSSSSLICSTASALPGAGPDDNGGLLIGLLNGLLKGPPLGVLGFILLFTLCADPGADPDPPPPFIDTDATAAEAGAPTLPLAAPVGVNASVFISSPLLVISCLGCIVCVCPIEVGVPTDPTEVEATGGTLPGPVPDTDPPIPGVPGPGAPPAGPADIGCSDIPNGIAELLVGGIGAIPIKAPGIFGSVPGGGPMLENRLSQLVLNSRENLPPIGAPGTPDLAIPPGNGPPGGAIRIPGLGILCNPGLNIGGKAPGIPVGGILPGGNRPPNAPG</sequence>
<comment type="caution">
    <text evidence="2">The sequence shown here is derived from an EMBL/GenBank/DDBJ whole genome shotgun (WGS) entry which is preliminary data.</text>
</comment>
<dbReference type="EMBL" id="WUAV01000002">
    <property type="protein sequence ID" value="KAF1765844.1"/>
    <property type="molecule type" value="Genomic_DNA"/>
</dbReference>
<protein>
    <submittedName>
        <fullName evidence="2">Uncharacterized protein</fullName>
    </submittedName>
</protein>
<dbReference type="AlphaFoldDB" id="A0A6A5HGI4"/>
<evidence type="ECO:0000313" key="3">
    <source>
        <dbReference type="Proteomes" id="UP000483820"/>
    </source>
</evidence>
<reference evidence="2 3" key="1">
    <citation type="submission" date="2019-12" db="EMBL/GenBank/DDBJ databases">
        <title>Chromosome-level assembly of the Caenorhabditis remanei genome.</title>
        <authorList>
            <person name="Teterina A.A."/>
            <person name="Willis J.H."/>
            <person name="Phillips P.C."/>
        </authorList>
    </citation>
    <scope>NUCLEOTIDE SEQUENCE [LARGE SCALE GENOMIC DNA]</scope>
    <source>
        <strain evidence="2 3">PX506</strain>
        <tissue evidence="2">Whole organism</tissue>
    </source>
</reference>
<gene>
    <name evidence="2" type="ORF">GCK72_005797</name>
</gene>
<dbReference type="GeneID" id="78774126"/>
<feature type="region of interest" description="Disordered" evidence="1">
    <location>
        <begin position="87"/>
        <end position="112"/>
    </location>
</feature>
<evidence type="ECO:0000256" key="1">
    <source>
        <dbReference type="SAM" id="MobiDB-lite"/>
    </source>
</evidence>
<proteinExistence type="predicted"/>
<evidence type="ECO:0000313" key="2">
    <source>
        <dbReference type="EMBL" id="KAF1765844.1"/>
    </source>
</evidence>
<dbReference type="CTD" id="78774126"/>
<organism evidence="2 3">
    <name type="scientific">Caenorhabditis remanei</name>
    <name type="common">Caenorhabditis vulgaris</name>
    <dbReference type="NCBI Taxonomy" id="31234"/>
    <lineage>
        <taxon>Eukaryota</taxon>
        <taxon>Metazoa</taxon>
        <taxon>Ecdysozoa</taxon>
        <taxon>Nematoda</taxon>
        <taxon>Chromadorea</taxon>
        <taxon>Rhabditida</taxon>
        <taxon>Rhabditina</taxon>
        <taxon>Rhabditomorpha</taxon>
        <taxon>Rhabditoidea</taxon>
        <taxon>Rhabditidae</taxon>
        <taxon>Peloderinae</taxon>
        <taxon>Caenorhabditis</taxon>
    </lineage>
</organism>